<comment type="similarity">
    <text evidence="1">Belongs to the arrestin family.</text>
</comment>
<evidence type="ECO:0000259" key="2">
    <source>
        <dbReference type="SMART" id="SM01017"/>
    </source>
</evidence>
<reference evidence="3" key="1">
    <citation type="submission" date="2023-10" db="EMBL/GenBank/DDBJ databases">
        <title>Genome assembly of Pristionchus species.</title>
        <authorList>
            <person name="Yoshida K."/>
            <person name="Sommer R.J."/>
        </authorList>
    </citation>
    <scope>NUCLEOTIDE SEQUENCE</scope>
    <source>
        <strain evidence="3">RS5133</strain>
    </source>
</reference>
<dbReference type="Gene3D" id="2.60.40.640">
    <property type="match status" value="2"/>
</dbReference>
<dbReference type="InterPro" id="IPR011022">
    <property type="entry name" value="Arrestin_C-like"/>
</dbReference>
<dbReference type="SMART" id="SM01017">
    <property type="entry name" value="Arrestin_C"/>
    <property type="match status" value="1"/>
</dbReference>
<name>A0AAV5WPG3_9BILA</name>
<gene>
    <name evidence="3" type="ORF">PFISCL1PPCAC_24570</name>
</gene>
<dbReference type="InterPro" id="IPR014752">
    <property type="entry name" value="Arrestin-like_C"/>
</dbReference>
<keyword evidence="4" id="KW-1185">Reference proteome</keyword>
<dbReference type="PANTHER" id="PTHR11188">
    <property type="entry name" value="ARRESTIN DOMAIN CONTAINING PROTEIN"/>
    <property type="match status" value="1"/>
</dbReference>
<dbReference type="GO" id="GO:0015031">
    <property type="term" value="P:protein transport"/>
    <property type="evidence" value="ECO:0007669"/>
    <property type="project" value="TreeGrafter"/>
</dbReference>
<evidence type="ECO:0000313" key="4">
    <source>
        <dbReference type="Proteomes" id="UP001432322"/>
    </source>
</evidence>
<dbReference type="Proteomes" id="UP001432322">
    <property type="component" value="Unassembled WGS sequence"/>
</dbReference>
<evidence type="ECO:0000256" key="1">
    <source>
        <dbReference type="ARBA" id="ARBA00005298"/>
    </source>
</evidence>
<dbReference type="EMBL" id="BTSY01000006">
    <property type="protein sequence ID" value="GMT33273.1"/>
    <property type="molecule type" value="Genomic_DNA"/>
</dbReference>
<dbReference type="InterPro" id="IPR011021">
    <property type="entry name" value="Arrestin-like_N"/>
</dbReference>
<dbReference type="InterPro" id="IPR014756">
    <property type="entry name" value="Ig_E-set"/>
</dbReference>
<evidence type="ECO:0000313" key="3">
    <source>
        <dbReference type="EMBL" id="GMT33273.1"/>
    </source>
</evidence>
<accession>A0AAV5WPG3</accession>
<sequence>IEFDNSYGVFMPGCEVAGTVVMAVREATKAKSVLITVHGGAHTHWSVSEPRTRHVTRTNAQGQMHTVVETYYVNIPYTASVAYADGTAVLWTPPVGESTGYIQPGNYRYPFRFLLPANCPASFEGSFGYIRYYCKARIDRPWYKVDHKSTRVFTVNAISDLNAIPSALSPVQMSQSKETGVLFFKNGRINLTAKIHKGGFVPGEAISLQADIVNSSSQKIKKVRVKIVQCSHYVAYRGHEPIVVGGHPHGVSGSAGQKVDLREVFRSEEKVEIVKGASQQFTRLVPIPPVVNTFNNCPIITVSYLLKIKLTTGGAISTTLSAQLPLIIGSVPLRTAPPMPQSGPAPGAPPLYPQIPDAPPPSYAACVFGAGKIKDEDENAEFTPRYPYYPNITPAVTPSAPPLVEVEKM</sequence>
<comment type="caution">
    <text evidence="3">The sequence shown here is derived from an EMBL/GenBank/DDBJ whole genome shotgun (WGS) entry which is preliminary data.</text>
</comment>
<dbReference type="GO" id="GO:0005737">
    <property type="term" value="C:cytoplasm"/>
    <property type="evidence" value="ECO:0007669"/>
    <property type="project" value="TreeGrafter"/>
</dbReference>
<organism evidence="3 4">
    <name type="scientific">Pristionchus fissidentatus</name>
    <dbReference type="NCBI Taxonomy" id="1538716"/>
    <lineage>
        <taxon>Eukaryota</taxon>
        <taxon>Metazoa</taxon>
        <taxon>Ecdysozoa</taxon>
        <taxon>Nematoda</taxon>
        <taxon>Chromadorea</taxon>
        <taxon>Rhabditida</taxon>
        <taxon>Rhabditina</taxon>
        <taxon>Diplogasteromorpha</taxon>
        <taxon>Diplogasteroidea</taxon>
        <taxon>Neodiplogasteridae</taxon>
        <taxon>Pristionchus</taxon>
    </lineage>
</organism>
<proteinExistence type="inferred from homology"/>
<dbReference type="AlphaFoldDB" id="A0AAV5WPG3"/>
<dbReference type="SUPFAM" id="SSF81296">
    <property type="entry name" value="E set domains"/>
    <property type="match status" value="2"/>
</dbReference>
<dbReference type="Pfam" id="PF02752">
    <property type="entry name" value="Arrestin_C"/>
    <property type="match status" value="1"/>
</dbReference>
<dbReference type="PANTHER" id="PTHR11188:SF175">
    <property type="entry name" value="ARRESTIN C-TERMINAL-LIKE DOMAIN-CONTAINING PROTEIN"/>
    <property type="match status" value="1"/>
</dbReference>
<feature type="non-terminal residue" evidence="3">
    <location>
        <position position="1"/>
    </location>
</feature>
<protein>
    <recommendedName>
        <fullName evidence="2">Arrestin C-terminal-like domain-containing protein</fullName>
    </recommendedName>
</protein>
<dbReference type="InterPro" id="IPR050357">
    <property type="entry name" value="Arrestin_domain-protein"/>
</dbReference>
<feature type="domain" description="Arrestin C-terminal-like" evidence="2">
    <location>
        <begin position="185"/>
        <end position="333"/>
    </location>
</feature>
<dbReference type="Pfam" id="PF00339">
    <property type="entry name" value="Arrestin_N"/>
    <property type="match status" value="1"/>
</dbReference>